<dbReference type="InterPro" id="IPR050235">
    <property type="entry name" value="CK1_Ser-Thr_kinase"/>
</dbReference>
<keyword evidence="3" id="KW-1185">Reference proteome</keyword>
<dbReference type="AlphaFoldDB" id="A0A5D3B6J2"/>
<dbReference type="GO" id="GO:0005524">
    <property type="term" value="F:ATP binding"/>
    <property type="evidence" value="ECO:0007669"/>
    <property type="project" value="InterPro"/>
</dbReference>
<dbReference type="SMART" id="SM00220">
    <property type="entry name" value="S_TKc"/>
    <property type="match status" value="1"/>
</dbReference>
<comment type="caution">
    <text evidence="2">The sequence shown here is derived from an EMBL/GenBank/DDBJ whole genome shotgun (WGS) entry which is preliminary data.</text>
</comment>
<dbReference type="Pfam" id="PF00069">
    <property type="entry name" value="Pkinase"/>
    <property type="match status" value="1"/>
</dbReference>
<evidence type="ECO:0000313" key="3">
    <source>
        <dbReference type="Proteomes" id="UP000322245"/>
    </source>
</evidence>
<dbReference type="Proteomes" id="UP000322245">
    <property type="component" value="Unassembled WGS sequence"/>
</dbReference>
<dbReference type="Gene3D" id="1.10.510.10">
    <property type="entry name" value="Transferase(Phosphotransferase) domain 1"/>
    <property type="match status" value="1"/>
</dbReference>
<evidence type="ECO:0000259" key="1">
    <source>
        <dbReference type="PROSITE" id="PS50011"/>
    </source>
</evidence>
<accession>A0A5D3B6J2</accession>
<dbReference type="SUPFAM" id="SSF56112">
    <property type="entry name" value="Protein kinase-like (PK-like)"/>
    <property type="match status" value="1"/>
</dbReference>
<proteinExistence type="predicted"/>
<dbReference type="InterPro" id="IPR011009">
    <property type="entry name" value="Kinase-like_dom_sf"/>
</dbReference>
<feature type="domain" description="Protein kinase" evidence="1">
    <location>
        <begin position="32"/>
        <end position="300"/>
    </location>
</feature>
<dbReference type="PANTHER" id="PTHR11909">
    <property type="entry name" value="CASEIN KINASE-RELATED"/>
    <property type="match status" value="1"/>
</dbReference>
<dbReference type="GO" id="GO:0004672">
    <property type="term" value="F:protein kinase activity"/>
    <property type="evidence" value="ECO:0007669"/>
    <property type="project" value="InterPro"/>
</dbReference>
<name>A0A5D3B6J2_9TREE</name>
<dbReference type="EMBL" id="NIDF01000005">
    <property type="protein sequence ID" value="TYJ58424.1"/>
    <property type="molecule type" value="Genomic_DNA"/>
</dbReference>
<dbReference type="PROSITE" id="PS50011">
    <property type="entry name" value="PROTEIN_KINASE_DOM"/>
    <property type="match status" value="1"/>
</dbReference>
<gene>
    <name evidence="2" type="ORF">B9479_000970</name>
</gene>
<reference evidence="2 3" key="1">
    <citation type="submission" date="2017-05" db="EMBL/GenBank/DDBJ databases">
        <title>The Genome Sequence of Tsuchiyaea wingfieldii DSM 27421.</title>
        <authorList>
            <person name="Cuomo C."/>
            <person name="Passer A."/>
            <person name="Billmyre B."/>
            <person name="Heitman J."/>
        </authorList>
    </citation>
    <scope>NUCLEOTIDE SEQUENCE [LARGE SCALE GENOMIC DNA]</scope>
    <source>
        <strain evidence="2 3">DSM 27421</strain>
    </source>
</reference>
<sequence>MVLLKVGEVIADRFQIKDVISHRDHNGKCFLFSHEQNLTLHATVSIYTAIDIPSSYVVALKVNHKADLVHYEFCLYTRFQHLDGFPLLLCADSHENHRPRYGAFAMELLGPSLDKLVSNAEGSQFTLKTTLQVIDQVITRIQAIHTRGFCHRGIKPDNFCTGPPGSAHEYKVYMIDFDLAKKFRDQRTKLHIPYRENNDVGNPNWASLNVDLGVEPSRRDDMESVGYMAVFFLKGCLPWLSVHGCRPAYPEHRKKKDTTLEYLCQDLPEELATYIAYCRSLRFDDEPDYEYCRGLFRQVFERAGFKDDGVYDWPASEIELDIWENAPSPGSPQVSAWGDGDDADLEIAGPVDPVDPVDSVDTANAADTVETVDTVDTVEEAIPFLKRQKRRHPETTEETCPAPS</sequence>
<protein>
    <recommendedName>
        <fullName evidence="1">Protein kinase domain-containing protein</fullName>
    </recommendedName>
</protein>
<organism evidence="2 3">
    <name type="scientific">Cryptococcus floricola</name>
    <dbReference type="NCBI Taxonomy" id="2591691"/>
    <lineage>
        <taxon>Eukaryota</taxon>
        <taxon>Fungi</taxon>
        <taxon>Dikarya</taxon>
        <taxon>Basidiomycota</taxon>
        <taxon>Agaricomycotina</taxon>
        <taxon>Tremellomycetes</taxon>
        <taxon>Tremellales</taxon>
        <taxon>Cryptococcaceae</taxon>
        <taxon>Cryptococcus</taxon>
    </lineage>
</organism>
<dbReference type="InterPro" id="IPR000719">
    <property type="entry name" value="Prot_kinase_dom"/>
</dbReference>
<evidence type="ECO:0000313" key="2">
    <source>
        <dbReference type="EMBL" id="TYJ58424.1"/>
    </source>
</evidence>